<dbReference type="AlphaFoldDB" id="A0A4Q2DTE3"/>
<dbReference type="EMBL" id="SDEE01000033">
    <property type="protein sequence ID" value="RXW23780.1"/>
    <property type="molecule type" value="Genomic_DNA"/>
</dbReference>
<evidence type="ECO:0000313" key="2">
    <source>
        <dbReference type="EMBL" id="RXW23780.1"/>
    </source>
</evidence>
<evidence type="ECO:0000256" key="1">
    <source>
        <dbReference type="SAM" id="SignalP"/>
    </source>
</evidence>
<organism evidence="2 3">
    <name type="scientific">Candolleomyces aberdarensis</name>
    <dbReference type="NCBI Taxonomy" id="2316362"/>
    <lineage>
        <taxon>Eukaryota</taxon>
        <taxon>Fungi</taxon>
        <taxon>Dikarya</taxon>
        <taxon>Basidiomycota</taxon>
        <taxon>Agaricomycotina</taxon>
        <taxon>Agaricomycetes</taxon>
        <taxon>Agaricomycetidae</taxon>
        <taxon>Agaricales</taxon>
        <taxon>Agaricineae</taxon>
        <taxon>Psathyrellaceae</taxon>
        <taxon>Candolleomyces</taxon>
    </lineage>
</organism>
<comment type="caution">
    <text evidence="2">The sequence shown here is derived from an EMBL/GenBank/DDBJ whole genome shotgun (WGS) entry which is preliminary data.</text>
</comment>
<feature type="signal peptide" evidence="1">
    <location>
        <begin position="1"/>
        <end position="20"/>
    </location>
</feature>
<accession>A0A4Q2DTE3</accession>
<evidence type="ECO:0008006" key="4">
    <source>
        <dbReference type="Google" id="ProtNLM"/>
    </source>
</evidence>
<dbReference type="Proteomes" id="UP000290288">
    <property type="component" value="Unassembled WGS sequence"/>
</dbReference>
<name>A0A4Q2DTE3_9AGAR</name>
<keyword evidence="1" id="KW-0732">Signal</keyword>
<feature type="chain" id="PRO_5020732317" description="Extracellular membrane protein CFEM domain-containing protein" evidence="1">
    <location>
        <begin position="21"/>
        <end position="125"/>
    </location>
</feature>
<protein>
    <recommendedName>
        <fullName evidence="4">Extracellular membrane protein CFEM domain-containing protein</fullName>
    </recommendedName>
</protein>
<proteinExistence type="predicted"/>
<evidence type="ECO:0000313" key="3">
    <source>
        <dbReference type="Proteomes" id="UP000290288"/>
    </source>
</evidence>
<reference evidence="2 3" key="1">
    <citation type="submission" date="2019-01" db="EMBL/GenBank/DDBJ databases">
        <title>Draft genome sequence of Psathyrella aberdarensis IHI B618.</title>
        <authorList>
            <person name="Buettner E."/>
            <person name="Kellner H."/>
        </authorList>
    </citation>
    <scope>NUCLEOTIDE SEQUENCE [LARGE SCALE GENOMIC DNA]</scope>
    <source>
        <strain evidence="2 3">IHI B618</strain>
    </source>
</reference>
<dbReference type="OrthoDB" id="3062033at2759"/>
<keyword evidence="3" id="KW-1185">Reference proteome</keyword>
<gene>
    <name evidence="2" type="ORF">EST38_g2076</name>
</gene>
<sequence>MRFSGLTLLLAGALASQVAASVIQARSSLEFIFKRQLSSTTVCTDECSTFQSALEDCETTQCLCTRSVARSLDRCVNCYYQESPSDSVLDAANNLIDTFEETCDGVSGLPPVSVDAERAGPTASA</sequence>